<evidence type="ECO:0000256" key="4">
    <source>
        <dbReference type="ARBA" id="ARBA00069271"/>
    </source>
</evidence>
<dbReference type="InterPro" id="IPR013918">
    <property type="entry name" value="Nucleotide_exch_fac_Fes1"/>
</dbReference>
<evidence type="ECO:0000256" key="7">
    <source>
        <dbReference type="SAM" id="Coils"/>
    </source>
</evidence>
<sequence length="367" mass="40946">MIPVHVISNLLLRGDCLTHGRVTSTATKLWHTAFSKMAEGRGNRNHPRNLQGVLQMAVEAGSASEGPAPREPMTQERMAFLRGALAEVCKGQMDEVEQMKQCLEVLSRDECRGRGSEEEEEEKDEREEVLEMLSELCENLDNARDLMKLGGLDLCMSRCLCHSEAGIRWRAAQLIASCAQNMPEVQFYLLNQGALLTLLQLADHDANSTVRVKALYAVSCLVREQEAGLRDFLSHDGFSVLMRGMQSDSEKLRTKSAFLLLNLLTSHPEHKDTVLSMGMVQQLVSVLRSPHSSVHEHVLGALCCLVEDSPRGVNDCRDASLGLEELLNQRVQDLRGREESLEELECCERLRAACFQGQPQDDSGMDR</sequence>
<dbReference type="KEGG" id="sanh:107653465"/>
<dbReference type="FunFam" id="1.25.10.10:FF:000178">
    <property type="entry name" value="hsp70-binding protein 1 isoform X1"/>
    <property type="match status" value="1"/>
</dbReference>
<dbReference type="GeneID" id="107653465"/>
<protein>
    <recommendedName>
        <fullName evidence="4">Hsp70-binding protein 1</fullName>
    </recommendedName>
    <alternativeName>
        <fullName evidence="5">Heat shock protein-binding protein 1</fullName>
    </alternativeName>
    <alternativeName>
        <fullName evidence="6">Hsp70-interacting protein 1</fullName>
    </alternativeName>
</protein>
<gene>
    <name evidence="9" type="primary">LOC107653465</name>
</gene>
<dbReference type="Pfam" id="PF08609">
    <property type="entry name" value="Fes1"/>
    <property type="match status" value="1"/>
</dbReference>
<feature type="domain" description="Nucleotide exchange factor Fes1" evidence="8">
    <location>
        <begin position="50"/>
        <end position="146"/>
    </location>
</feature>
<dbReference type="PANTHER" id="PTHR19316">
    <property type="entry name" value="PROTEIN FOLDING REGULATOR"/>
    <property type="match status" value="1"/>
</dbReference>
<accession>A0A671R350</accession>
<evidence type="ECO:0000256" key="6">
    <source>
        <dbReference type="ARBA" id="ARBA00081319"/>
    </source>
</evidence>
<evidence type="ECO:0000256" key="3">
    <source>
        <dbReference type="ARBA" id="ARBA00064806"/>
    </source>
</evidence>
<evidence type="ECO:0000256" key="5">
    <source>
        <dbReference type="ARBA" id="ARBA00075420"/>
    </source>
</evidence>
<keyword evidence="2" id="KW-0677">Repeat</keyword>
<dbReference type="GO" id="GO:0005783">
    <property type="term" value="C:endoplasmic reticulum"/>
    <property type="evidence" value="ECO:0007669"/>
    <property type="project" value="TreeGrafter"/>
</dbReference>
<dbReference type="PANTHER" id="PTHR19316:SF18">
    <property type="entry name" value="HSP70-BINDING PROTEIN 1"/>
    <property type="match status" value="1"/>
</dbReference>
<dbReference type="Ensembl" id="ENSSANT00000082528.1">
    <property type="protein sequence ID" value="ENSSANP00000077634.1"/>
    <property type="gene ID" value="ENSSANG00000038686.1"/>
</dbReference>
<dbReference type="SUPFAM" id="SSF48371">
    <property type="entry name" value="ARM repeat"/>
    <property type="match status" value="1"/>
</dbReference>
<evidence type="ECO:0000256" key="1">
    <source>
        <dbReference type="ARBA" id="ARBA00022553"/>
    </source>
</evidence>
<evidence type="ECO:0000313" key="10">
    <source>
        <dbReference type="Proteomes" id="UP000472260"/>
    </source>
</evidence>
<dbReference type="InterPro" id="IPR016024">
    <property type="entry name" value="ARM-type_fold"/>
</dbReference>
<dbReference type="Pfam" id="PF00514">
    <property type="entry name" value="Arm"/>
    <property type="match status" value="1"/>
</dbReference>
<comment type="subunit">
    <text evidence="3">Interacts with the ATP-binding domain of HSPA1A. Detected in a ternary complex containing STUB1, HSPA1A and HSPBP1. Interacts with PGLYRP1; this interaction blocks the cytotoxic activity of the PGLYRP1-HSPA1A complex.</text>
</comment>
<name>A0A671R350_9TELE</name>
<dbReference type="GO" id="GO:0000774">
    <property type="term" value="F:adenyl-nucleotide exchange factor activity"/>
    <property type="evidence" value="ECO:0007669"/>
    <property type="project" value="TreeGrafter"/>
</dbReference>
<dbReference type="InterPro" id="IPR000225">
    <property type="entry name" value="Armadillo"/>
</dbReference>
<evidence type="ECO:0000259" key="8">
    <source>
        <dbReference type="Pfam" id="PF08609"/>
    </source>
</evidence>
<dbReference type="InterPro" id="IPR050693">
    <property type="entry name" value="Hsp70_NEF-Inhibitors"/>
</dbReference>
<evidence type="ECO:0000313" key="9">
    <source>
        <dbReference type="Ensembl" id="ENSSANP00000077634.1"/>
    </source>
</evidence>
<dbReference type="GO" id="GO:0048513">
    <property type="term" value="P:animal organ development"/>
    <property type="evidence" value="ECO:0007669"/>
    <property type="project" value="UniProtKB-ARBA"/>
</dbReference>
<dbReference type="InterPro" id="IPR011989">
    <property type="entry name" value="ARM-like"/>
</dbReference>
<dbReference type="Proteomes" id="UP000472260">
    <property type="component" value="Unassembled WGS sequence"/>
</dbReference>
<feature type="coiled-coil region" evidence="7">
    <location>
        <begin position="116"/>
        <end position="146"/>
    </location>
</feature>
<dbReference type="Gene3D" id="1.25.10.10">
    <property type="entry name" value="Leucine-rich Repeat Variant"/>
    <property type="match status" value="1"/>
</dbReference>
<organism evidence="9 10">
    <name type="scientific">Sinocyclocheilus anshuiensis</name>
    <dbReference type="NCBI Taxonomy" id="1608454"/>
    <lineage>
        <taxon>Eukaryota</taxon>
        <taxon>Metazoa</taxon>
        <taxon>Chordata</taxon>
        <taxon>Craniata</taxon>
        <taxon>Vertebrata</taxon>
        <taxon>Euteleostomi</taxon>
        <taxon>Actinopterygii</taxon>
        <taxon>Neopterygii</taxon>
        <taxon>Teleostei</taxon>
        <taxon>Ostariophysi</taxon>
        <taxon>Cypriniformes</taxon>
        <taxon>Cyprinidae</taxon>
        <taxon>Cyprininae</taxon>
        <taxon>Sinocyclocheilus</taxon>
    </lineage>
</organism>
<proteinExistence type="predicted"/>
<keyword evidence="1" id="KW-0597">Phosphoprotein</keyword>
<reference evidence="9" key="2">
    <citation type="submission" date="2025-09" db="UniProtKB">
        <authorList>
            <consortium name="Ensembl"/>
        </authorList>
    </citation>
    <scope>IDENTIFICATION</scope>
</reference>
<dbReference type="OrthoDB" id="10250458at2759"/>
<keyword evidence="10" id="KW-1185">Reference proteome</keyword>
<keyword evidence="7" id="KW-0175">Coiled coil</keyword>
<dbReference type="RefSeq" id="XP_016295666.1">
    <property type="nucleotide sequence ID" value="XM_016440180.1"/>
</dbReference>
<dbReference type="AlphaFoldDB" id="A0A671R350"/>
<evidence type="ECO:0000256" key="2">
    <source>
        <dbReference type="ARBA" id="ARBA00022737"/>
    </source>
</evidence>
<reference evidence="9" key="1">
    <citation type="submission" date="2025-08" db="UniProtKB">
        <authorList>
            <consortium name="Ensembl"/>
        </authorList>
    </citation>
    <scope>IDENTIFICATION</scope>
</reference>